<dbReference type="Proteomes" id="UP000188324">
    <property type="component" value="Chromosome"/>
</dbReference>
<dbReference type="InterPro" id="IPR000667">
    <property type="entry name" value="Peptidase_S13"/>
</dbReference>
<feature type="region of interest" description="Disordered" evidence="3">
    <location>
        <begin position="50"/>
        <end position="70"/>
    </location>
</feature>
<dbReference type="STRING" id="1610493.RPIT_01545"/>
<dbReference type="Gene3D" id="3.50.80.20">
    <property type="entry name" value="D-Ala-D-Ala carboxypeptidase C, peptidase S13"/>
    <property type="match status" value="1"/>
</dbReference>
<evidence type="ECO:0000313" key="4">
    <source>
        <dbReference type="EMBL" id="AQP43658.1"/>
    </source>
</evidence>
<dbReference type="PANTHER" id="PTHR30023">
    <property type="entry name" value="D-ALANYL-D-ALANINE CARBOXYPEPTIDASE"/>
    <property type="match status" value="1"/>
</dbReference>
<evidence type="ECO:0000313" key="5">
    <source>
        <dbReference type="Proteomes" id="UP000188324"/>
    </source>
</evidence>
<gene>
    <name evidence="4" type="ORF">RPIT_01545</name>
</gene>
<dbReference type="PRINTS" id="PR00922">
    <property type="entry name" value="DADACBPTASE3"/>
</dbReference>
<dbReference type="EMBL" id="CP019605">
    <property type="protein sequence ID" value="AQP43658.1"/>
    <property type="molecule type" value="Genomic_DNA"/>
</dbReference>
<dbReference type="RefSeq" id="WP_162274463.1">
    <property type="nucleotide sequence ID" value="NZ_CP019605.1"/>
</dbReference>
<evidence type="ECO:0000256" key="2">
    <source>
        <dbReference type="ARBA" id="ARBA00022801"/>
    </source>
</evidence>
<dbReference type="GO" id="GO:0004185">
    <property type="term" value="F:serine-type carboxypeptidase activity"/>
    <property type="evidence" value="ECO:0007669"/>
    <property type="project" value="InterPro"/>
</dbReference>
<name>A0A1Q2CC18_9ACTN</name>
<dbReference type="NCBIfam" id="TIGR00666">
    <property type="entry name" value="PBP4"/>
    <property type="match status" value="1"/>
</dbReference>
<proteinExistence type="inferred from homology"/>
<reference evidence="4 5" key="1">
    <citation type="journal article" date="2016" name="Int. J. Syst. Evol. Microbiol.">
        <title>Tessaracoccus flavus sp. nov., isolated from the drainage system of a lindane-producing factory.</title>
        <authorList>
            <person name="Kumari R."/>
            <person name="Singh P."/>
            <person name="Schumann P."/>
            <person name="Lal R."/>
        </authorList>
    </citation>
    <scope>NUCLEOTIDE SEQUENCE [LARGE SCALE GENOMIC DNA]</scope>
    <source>
        <strain evidence="4 5">RP1T</strain>
    </source>
</reference>
<dbReference type="Gene3D" id="3.40.710.10">
    <property type="entry name" value="DD-peptidase/beta-lactamase superfamily"/>
    <property type="match status" value="2"/>
</dbReference>
<evidence type="ECO:0000256" key="3">
    <source>
        <dbReference type="SAM" id="MobiDB-lite"/>
    </source>
</evidence>
<dbReference type="AlphaFoldDB" id="A0A1Q2CC18"/>
<dbReference type="KEGG" id="tfl:RPIT_01545"/>
<comment type="similarity">
    <text evidence="1">Belongs to the peptidase S13 family.</text>
</comment>
<organism evidence="4 5">
    <name type="scientific">Tessaracoccus flavus</name>
    <dbReference type="NCBI Taxonomy" id="1610493"/>
    <lineage>
        <taxon>Bacteria</taxon>
        <taxon>Bacillati</taxon>
        <taxon>Actinomycetota</taxon>
        <taxon>Actinomycetes</taxon>
        <taxon>Propionibacteriales</taxon>
        <taxon>Propionibacteriaceae</taxon>
        <taxon>Tessaracoccus</taxon>
    </lineage>
</organism>
<evidence type="ECO:0000256" key="1">
    <source>
        <dbReference type="ARBA" id="ARBA00006096"/>
    </source>
</evidence>
<dbReference type="Pfam" id="PF02113">
    <property type="entry name" value="Peptidase_S13"/>
    <property type="match status" value="2"/>
</dbReference>
<sequence length="480" mass="48844">MAVRSRNRAVQWVVAWLIVGILLGGGFAAAVYSEQLLAAAGLTRSGAPSTIDPELFAPEPTPTADAPTPAGTGLAAAAALPEPGPLPDRLVLEERLNSLDRSELVAQEGATVAIAYEVVDVATGEIVAANGQDLPLIPASNTKTLTALAVMNAFDGSETFATRVLQPAAGQVVLVGGGDPLLRSTPADAGYPQPASTAELAAATAEALLASGQTSVTLGYDASLFTDPGWNATWPDNYRDQVTQLSSLWVDEGRGPDGGPRSRNPALSAAETFAAQLTAAGVAVAGEPTAVPASGAEVARVESLPVHVLVETAMTRSNNSFTEVLGFQLALQTGHPATFEGSVAAIEEQLTALGLWRQGAVLYDASGLSRSNLVTAGMLAEAVRAMASEPRLSVILDGLPTAGVTGTLADRFADDVSSPARGVARAKTGTLSFVSTLAGTTLTADGRLVAFAFIINGPPNGWAARVWADQAAGVVAACGC</sequence>
<dbReference type="GO" id="GO:0006508">
    <property type="term" value="P:proteolysis"/>
    <property type="evidence" value="ECO:0007669"/>
    <property type="project" value="InterPro"/>
</dbReference>
<keyword evidence="4" id="KW-0121">Carboxypeptidase</keyword>
<keyword evidence="4" id="KW-0645">Protease</keyword>
<keyword evidence="5" id="KW-1185">Reference proteome</keyword>
<dbReference type="GO" id="GO:0000270">
    <property type="term" value="P:peptidoglycan metabolic process"/>
    <property type="evidence" value="ECO:0007669"/>
    <property type="project" value="TreeGrafter"/>
</dbReference>
<protein>
    <submittedName>
        <fullName evidence="4">D-alanyl-D-alanine carboxypeptidase/D-alanyl-D-alanine-endopeptidase</fullName>
    </submittedName>
</protein>
<keyword evidence="2" id="KW-0378">Hydrolase</keyword>
<dbReference type="InterPro" id="IPR012338">
    <property type="entry name" value="Beta-lactam/transpept-like"/>
</dbReference>
<accession>A0A1Q2CC18</accession>
<dbReference type="PANTHER" id="PTHR30023:SF0">
    <property type="entry name" value="PENICILLIN-SENSITIVE CARBOXYPEPTIDASE A"/>
    <property type="match status" value="1"/>
</dbReference>
<dbReference type="SUPFAM" id="SSF56601">
    <property type="entry name" value="beta-lactamase/transpeptidase-like"/>
    <property type="match status" value="1"/>
</dbReference>